<dbReference type="RefSeq" id="WP_173577358.1">
    <property type="nucleotide sequence ID" value="NZ_WOSW01000016.1"/>
</dbReference>
<dbReference type="EMBL" id="WOSW01000016">
    <property type="protein sequence ID" value="NHO32831.1"/>
    <property type="molecule type" value="Genomic_DNA"/>
</dbReference>
<proteinExistence type="predicted"/>
<evidence type="ECO:0000313" key="2">
    <source>
        <dbReference type="EMBL" id="NHO32831.1"/>
    </source>
</evidence>
<protein>
    <submittedName>
        <fullName evidence="2">ImmA/IrrE family metallo-endopeptidase</fullName>
    </submittedName>
</protein>
<gene>
    <name evidence="2" type="ORF">GOB84_09725</name>
</gene>
<evidence type="ECO:0000313" key="3">
    <source>
        <dbReference type="Proteomes" id="UP000615326"/>
    </source>
</evidence>
<organism evidence="2 3">
    <name type="scientific">Acetobacter fallax</name>
    <dbReference type="NCBI Taxonomy" id="1737473"/>
    <lineage>
        <taxon>Bacteria</taxon>
        <taxon>Pseudomonadati</taxon>
        <taxon>Pseudomonadota</taxon>
        <taxon>Alphaproteobacteria</taxon>
        <taxon>Acetobacterales</taxon>
        <taxon>Acetobacteraceae</taxon>
        <taxon>Acetobacter</taxon>
    </lineage>
</organism>
<comment type="caution">
    <text evidence="2">The sequence shown here is derived from an EMBL/GenBank/DDBJ whole genome shotgun (WGS) entry which is preliminary data.</text>
</comment>
<name>A0ABX0KCQ2_9PROT</name>
<accession>A0ABX0KCQ2</accession>
<keyword evidence="3" id="KW-1185">Reference proteome</keyword>
<dbReference type="InterPro" id="IPR010359">
    <property type="entry name" value="IrrE_HExxH"/>
</dbReference>
<feature type="domain" description="IrrE N-terminal-like" evidence="1">
    <location>
        <begin position="381"/>
        <end position="428"/>
    </location>
</feature>
<dbReference type="Proteomes" id="UP000615326">
    <property type="component" value="Unassembled WGS sequence"/>
</dbReference>
<dbReference type="Pfam" id="PF06114">
    <property type="entry name" value="Peptidase_M78"/>
    <property type="match status" value="1"/>
</dbReference>
<dbReference type="Gene3D" id="1.10.10.2910">
    <property type="match status" value="1"/>
</dbReference>
<reference evidence="2 3" key="1">
    <citation type="journal article" date="2020" name="Int. J. Syst. Evol. Microbiol.">
        <title>Novel acetic acid bacteria from cider fermentations: Acetobacter conturbans sp. nov. and Acetobacter fallax sp. nov.</title>
        <authorList>
            <person name="Sombolestani A.S."/>
            <person name="Cleenwerck I."/>
            <person name="Cnockaert M."/>
            <person name="Borremans W."/>
            <person name="Wieme A.D."/>
            <person name="De Vuyst L."/>
            <person name="Vandamme P."/>
        </authorList>
    </citation>
    <scope>NUCLEOTIDE SEQUENCE [LARGE SCALE GENOMIC DNA]</scope>
    <source>
        <strain evidence="2 3">LMG 1637</strain>
    </source>
</reference>
<evidence type="ECO:0000259" key="1">
    <source>
        <dbReference type="Pfam" id="PF06114"/>
    </source>
</evidence>
<sequence>MSDFDLPIGHLQSRDSDGAVVNGGSVSGLSFAILWDIHRSTGEAYGHLTVKLANEIVWRVLAEESSIDLMPFLAFLSAKWDALVFNQGYPGGKSLIKPSAILQTRSFFSLDEEAAEEDDDNNDVFLSVHDLSHGFRDVADWPSLWFVKEDSLAVLEANQSVVRWPFYDVIRTLERLGTLISNRIKEIDANHDLVVQWEKRNNLSIDEILPISLGLPKGEVETLIRTNVIERPGSRSELVRDFDETRAAARMLGSVVDLDDLVLTISALREIPKTSTPELDALSLEAEDALAQFTLKEPFHQGRYLATWLREKIGLDSEGSCVELEHLLKQWGVFFGKFETASNVEAISVWGDKYGPGVLINSVGTRSRDTTNNGAQNFGARATMAHEICHLLIDRGTTLSVLEVYGGATPKIVEQRANAFAAEFLLPMDWAIRLYRNSPDVSSALNIAKEQYQTTRTLSAAQMLNYDRKNPGSLHFFDKKHLSHIASTWR</sequence>